<dbReference type="Proteomes" id="UP000805614">
    <property type="component" value="Unassembled WGS sequence"/>
</dbReference>
<feature type="transmembrane region" description="Helical" evidence="2">
    <location>
        <begin position="37"/>
        <end position="61"/>
    </location>
</feature>
<keyword evidence="2" id="KW-0812">Transmembrane</keyword>
<dbReference type="InterPro" id="IPR013434">
    <property type="entry name" value="CHP02611"/>
</dbReference>
<feature type="transmembrane region" description="Helical" evidence="2">
    <location>
        <begin position="114"/>
        <end position="136"/>
    </location>
</feature>
<reference evidence="3 4" key="1">
    <citation type="submission" date="2020-06" db="EMBL/GenBank/DDBJ databases">
        <title>Actinomadura xiongansis sp. nov., isolated from soil of Baiyangdian.</title>
        <authorList>
            <person name="Zhang X."/>
        </authorList>
    </citation>
    <scope>NUCLEOTIDE SEQUENCE [LARGE SCALE GENOMIC DNA]</scope>
    <source>
        <strain evidence="3 4">HBUM206468</strain>
    </source>
</reference>
<evidence type="ECO:0000313" key="3">
    <source>
        <dbReference type="EMBL" id="MBC6467248.1"/>
    </source>
</evidence>
<dbReference type="InterPro" id="IPR019099">
    <property type="entry name" value="Uncharacterised_PGPGW_TM"/>
</dbReference>
<evidence type="ECO:0000256" key="1">
    <source>
        <dbReference type="SAM" id="MobiDB-lite"/>
    </source>
</evidence>
<gene>
    <name evidence="3" type="ORF">HKK74_17315</name>
</gene>
<evidence type="ECO:0000313" key="4">
    <source>
        <dbReference type="Proteomes" id="UP000805614"/>
    </source>
</evidence>
<dbReference type="NCBIfam" id="TIGR02611">
    <property type="entry name" value="TIGR02611 family protein"/>
    <property type="match status" value="1"/>
</dbReference>
<comment type="caution">
    <text evidence="3">The sequence shown here is derived from an EMBL/GenBank/DDBJ whole genome shotgun (WGS) entry which is preliminary data.</text>
</comment>
<accession>A0ABR7LS37</accession>
<keyword evidence="2" id="KW-1133">Transmembrane helix</keyword>
<name>A0ABR7LS37_9ACTN</name>
<dbReference type="EMBL" id="JABVEC010000012">
    <property type="protein sequence ID" value="MBC6467248.1"/>
    <property type="molecule type" value="Genomic_DNA"/>
</dbReference>
<dbReference type="Pfam" id="PF09656">
    <property type="entry name" value="PGPGW"/>
    <property type="match status" value="1"/>
</dbReference>
<proteinExistence type="predicted"/>
<keyword evidence="4" id="KW-1185">Reference proteome</keyword>
<organism evidence="3 4">
    <name type="scientific">Actinomadura alba</name>
    <dbReference type="NCBI Taxonomy" id="406431"/>
    <lineage>
        <taxon>Bacteria</taxon>
        <taxon>Bacillati</taxon>
        <taxon>Actinomycetota</taxon>
        <taxon>Actinomycetes</taxon>
        <taxon>Streptosporangiales</taxon>
        <taxon>Thermomonosporaceae</taxon>
        <taxon>Actinomadura</taxon>
    </lineage>
</organism>
<feature type="transmembrane region" description="Helical" evidence="2">
    <location>
        <begin position="67"/>
        <end position="85"/>
    </location>
</feature>
<feature type="region of interest" description="Disordered" evidence="1">
    <location>
        <begin position="1"/>
        <end position="24"/>
    </location>
</feature>
<evidence type="ECO:0000256" key="2">
    <source>
        <dbReference type="SAM" id="Phobius"/>
    </source>
</evidence>
<sequence>MNHDRNVDVESESQDPEGDGPPRGFKRFREFVRRYRLLNTTWQIGVFTVGATVLVAGLVMMVTPGPGWVAIFVGLAILATEFAWAQTALHKAKQAAAKAKEKALDPRVRKRNQIIAVVFGLLVGAAVTAYLIIYGFNLPWNTDLMAVWE</sequence>
<protein>
    <submittedName>
        <fullName evidence="3">TIGR02611 family protein</fullName>
    </submittedName>
</protein>
<keyword evidence="2" id="KW-0472">Membrane</keyword>
<feature type="compositionally biased region" description="Acidic residues" evidence="1">
    <location>
        <begin position="9"/>
        <end position="18"/>
    </location>
</feature>